<proteinExistence type="inferred from homology"/>
<comment type="similarity">
    <text evidence="2">Belongs to the peptidase S26 family.</text>
</comment>
<evidence type="ECO:0000256" key="2">
    <source>
        <dbReference type="ARBA" id="ARBA00009370"/>
    </source>
</evidence>
<dbReference type="SUPFAM" id="SSF51306">
    <property type="entry name" value="LexA/Signal peptidase"/>
    <property type="match status" value="1"/>
</dbReference>
<protein>
    <submittedName>
        <fullName evidence="4">S26 family signal peptidase</fullName>
    </submittedName>
</protein>
<dbReference type="PRINTS" id="PR00727">
    <property type="entry name" value="LEADERPTASE"/>
</dbReference>
<dbReference type="PANTHER" id="PTHR43390:SF1">
    <property type="entry name" value="CHLOROPLAST PROCESSING PEPTIDASE"/>
    <property type="match status" value="1"/>
</dbReference>
<dbReference type="Gene3D" id="2.10.109.10">
    <property type="entry name" value="Umud Fragment, subunit A"/>
    <property type="match status" value="1"/>
</dbReference>
<evidence type="ECO:0000313" key="5">
    <source>
        <dbReference type="Proteomes" id="UP001595645"/>
    </source>
</evidence>
<name>A0ABV7NZA6_9PSEU</name>
<keyword evidence="5" id="KW-1185">Reference proteome</keyword>
<dbReference type="CDD" id="cd06530">
    <property type="entry name" value="S26_SPase_I"/>
    <property type="match status" value="1"/>
</dbReference>
<dbReference type="EMBL" id="JBHRWK010000030">
    <property type="protein sequence ID" value="MFC3452126.1"/>
    <property type="molecule type" value="Genomic_DNA"/>
</dbReference>
<accession>A0ABV7NZA6</accession>
<dbReference type="InterPro" id="IPR000223">
    <property type="entry name" value="Pept_S26A_signal_pept_1"/>
</dbReference>
<dbReference type="Proteomes" id="UP001595645">
    <property type="component" value="Unassembled WGS sequence"/>
</dbReference>
<comment type="caution">
    <text evidence="4">The sequence shown here is derived from an EMBL/GenBank/DDBJ whole genome shotgun (WGS) entry which is preliminary data.</text>
</comment>
<sequence>MMYVVLTAAVVVAVLVVWLVTLRRRLLVVTVHGVSMEPTYVAGDRLLVRRSRLERVRTGQVVVVQGGPGGPGDPTAGRLVKRAVAVPGDPVPSQIPVPETVVPQGNLLVLGDNPARSNDSRRLGYIPADALIGVVLRPIGQR</sequence>
<feature type="domain" description="Peptidase S26" evidence="3">
    <location>
        <begin position="9"/>
        <end position="91"/>
    </location>
</feature>
<dbReference type="Pfam" id="PF10502">
    <property type="entry name" value="Peptidase_S26"/>
    <property type="match status" value="2"/>
</dbReference>
<dbReference type="PANTHER" id="PTHR43390">
    <property type="entry name" value="SIGNAL PEPTIDASE I"/>
    <property type="match status" value="1"/>
</dbReference>
<feature type="domain" description="Peptidase S26" evidence="3">
    <location>
        <begin position="100"/>
        <end position="135"/>
    </location>
</feature>
<evidence type="ECO:0000259" key="3">
    <source>
        <dbReference type="Pfam" id="PF10502"/>
    </source>
</evidence>
<comment type="subcellular location">
    <subcellularLocation>
        <location evidence="1">Cell membrane</location>
        <topology evidence="1">Single-pass type II membrane protein</topology>
    </subcellularLocation>
</comment>
<gene>
    <name evidence="4" type="ORF">ACFOSH_22050</name>
</gene>
<organism evidence="4 5">
    <name type="scientific">Amycolatopsis speibonae</name>
    <dbReference type="NCBI Taxonomy" id="1450224"/>
    <lineage>
        <taxon>Bacteria</taxon>
        <taxon>Bacillati</taxon>
        <taxon>Actinomycetota</taxon>
        <taxon>Actinomycetes</taxon>
        <taxon>Pseudonocardiales</taxon>
        <taxon>Pseudonocardiaceae</taxon>
        <taxon>Amycolatopsis</taxon>
    </lineage>
</organism>
<evidence type="ECO:0000313" key="4">
    <source>
        <dbReference type="EMBL" id="MFC3452126.1"/>
    </source>
</evidence>
<reference evidence="5" key="1">
    <citation type="journal article" date="2019" name="Int. J. Syst. Evol. Microbiol.">
        <title>The Global Catalogue of Microorganisms (GCM) 10K type strain sequencing project: providing services to taxonomists for standard genome sequencing and annotation.</title>
        <authorList>
            <consortium name="The Broad Institute Genomics Platform"/>
            <consortium name="The Broad Institute Genome Sequencing Center for Infectious Disease"/>
            <person name="Wu L."/>
            <person name="Ma J."/>
        </authorList>
    </citation>
    <scope>NUCLEOTIDE SEQUENCE [LARGE SCALE GENOMIC DNA]</scope>
    <source>
        <strain evidence="5">CGMCC 4.7676</strain>
    </source>
</reference>
<dbReference type="InterPro" id="IPR019533">
    <property type="entry name" value="Peptidase_S26"/>
</dbReference>
<dbReference type="RefSeq" id="WP_378240920.1">
    <property type="nucleotide sequence ID" value="NZ_JBHRWK010000030.1"/>
</dbReference>
<evidence type="ECO:0000256" key="1">
    <source>
        <dbReference type="ARBA" id="ARBA00004401"/>
    </source>
</evidence>
<dbReference type="InterPro" id="IPR036286">
    <property type="entry name" value="LexA/Signal_pep-like_sf"/>
</dbReference>